<dbReference type="InterPro" id="IPR010982">
    <property type="entry name" value="Lambda_DNA-bd_dom_sf"/>
</dbReference>
<reference evidence="5 6" key="1">
    <citation type="journal article" date="2016" name="Int. J. Syst. Evol. Microbiol.">
        <title>Agromyces aureus sp. nov., isolated from the rhizosphere of Salix caprea L. grown in a heavy-metal-contaminated soil.</title>
        <authorList>
            <person name="Corretto E."/>
            <person name="Antonielli L."/>
            <person name="Sessitsch A."/>
            <person name="Compant S."/>
            <person name="Gorfer M."/>
            <person name="Kuffner M."/>
            <person name="Brader G."/>
        </authorList>
    </citation>
    <scope>NUCLEOTIDE SEQUENCE [LARGE SCALE GENOMIC DNA]</scope>
    <source>
        <strain evidence="5 6">AR33</strain>
    </source>
</reference>
<name>A0A191WHY9_9MICO</name>
<dbReference type="SUPFAM" id="SSF47413">
    <property type="entry name" value="lambda repressor-like DNA-binding domains"/>
    <property type="match status" value="1"/>
</dbReference>
<evidence type="ECO:0000313" key="5">
    <source>
        <dbReference type="EMBL" id="ANJ27789.1"/>
    </source>
</evidence>
<dbReference type="CDD" id="cd06267">
    <property type="entry name" value="PBP1_LacI_sugar_binding-like"/>
    <property type="match status" value="1"/>
</dbReference>
<dbReference type="InterPro" id="IPR046335">
    <property type="entry name" value="LacI/GalR-like_sensor"/>
</dbReference>
<dbReference type="GO" id="GO:0000976">
    <property type="term" value="F:transcription cis-regulatory region binding"/>
    <property type="evidence" value="ECO:0007669"/>
    <property type="project" value="TreeGrafter"/>
</dbReference>
<dbReference type="AlphaFoldDB" id="A0A191WHY9"/>
<protein>
    <recommendedName>
        <fullName evidence="4">HTH lacI-type domain-containing protein</fullName>
    </recommendedName>
</protein>
<dbReference type="PANTHER" id="PTHR30146">
    <property type="entry name" value="LACI-RELATED TRANSCRIPTIONAL REPRESSOR"/>
    <property type="match status" value="1"/>
</dbReference>
<proteinExistence type="predicted"/>
<dbReference type="PROSITE" id="PS50932">
    <property type="entry name" value="HTH_LACI_2"/>
    <property type="match status" value="1"/>
</dbReference>
<dbReference type="EMBL" id="CP013979">
    <property type="protein sequence ID" value="ANJ27789.1"/>
    <property type="molecule type" value="Genomic_DNA"/>
</dbReference>
<dbReference type="PROSITE" id="PS00356">
    <property type="entry name" value="HTH_LACI_1"/>
    <property type="match status" value="1"/>
</dbReference>
<sequence>MPTQPAPPGRRPTIGEVALLAGVSQGTVSRALNGKRWVSDETREAVAEAVRKTGYRPNAQARGLKLRRSGIVAVLLGERIDRLFGDPNFAVLLRGISESLAARGSSMVLLLAGEEHDRARALELAASGQVDGAIFVSWYDSDAIVEALDRIAVPVVFCGNPTTVRPGTSFVCADDFAASARIVEHLRSRGRSRIAMIAHSTPERVDGYLHALGDLADPSIVEHGDYSRESGYAAMQRLLSQDPTIDAVFAGNDLMAAGAIDALKDAGRRVPEDVAVGGFDDSAVATQVEPALTTIHQPFDRISRELTRLLLDQIDGLPGAQIRIGSELVVRDST</sequence>
<feature type="domain" description="HTH lacI-type" evidence="4">
    <location>
        <begin position="12"/>
        <end position="66"/>
    </location>
</feature>
<dbReference type="GO" id="GO:0003700">
    <property type="term" value="F:DNA-binding transcription factor activity"/>
    <property type="evidence" value="ECO:0007669"/>
    <property type="project" value="TreeGrafter"/>
</dbReference>
<dbReference type="STRING" id="453304.ATC03_14800"/>
<dbReference type="InterPro" id="IPR028082">
    <property type="entry name" value="Peripla_BP_I"/>
</dbReference>
<evidence type="ECO:0000259" key="4">
    <source>
        <dbReference type="PROSITE" id="PS50932"/>
    </source>
</evidence>
<dbReference type="Proteomes" id="UP000078437">
    <property type="component" value="Chromosome"/>
</dbReference>
<evidence type="ECO:0000256" key="2">
    <source>
        <dbReference type="ARBA" id="ARBA00023125"/>
    </source>
</evidence>
<dbReference type="KEGG" id="agy:ATC03_14800"/>
<dbReference type="OrthoDB" id="4268837at2"/>
<dbReference type="InterPro" id="IPR000843">
    <property type="entry name" value="HTH_LacI"/>
</dbReference>
<evidence type="ECO:0000313" key="6">
    <source>
        <dbReference type="Proteomes" id="UP000078437"/>
    </source>
</evidence>
<dbReference type="PANTHER" id="PTHR30146:SF109">
    <property type="entry name" value="HTH-TYPE TRANSCRIPTIONAL REGULATOR GALS"/>
    <property type="match status" value="1"/>
</dbReference>
<organism evidence="5 6">
    <name type="scientific">Agromyces aureus</name>
    <dbReference type="NCBI Taxonomy" id="453304"/>
    <lineage>
        <taxon>Bacteria</taxon>
        <taxon>Bacillati</taxon>
        <taxon>Actinomycetota</taxon>
        <taxon>Actinomycetes</taxon>
        <taxon>Micrococcales</taxon>
        <taxon>Microbacteriaceae</taxon>
        <taxon>Agromyces</taxon>
    </lineage>
</organism>
<dbReference type="RefSeq" id="WP_084003532.1">
    <property type="nucleotide sequence ID" value="NZ_CP013979.1"/>
</dbReference>
<dbReference type="Gene3D" id="1.10.260.40">
    <property type="entry name" value="lambda repressor-like DNA-binding domains"/>
    <property type="match status" value="1"/>
</dbReference>
<dbReference type="SUPFAM" id="SSF53822">
    <property type="entry name" value="Periplasmic binding protein-like I"/>
    <property type="match status" value="1"/>
</dbReference>
<reference evidence="6" key="2">
    <citation type="submission" date="2016-01" db="EMBL/GenBank/DDBJ databases">
        <title>Complete genome sequence of Agromyces aureus AR33T and comparison with related organisms.</title>
        <authorList>
            <person name="Corretto E."/>
            <person name="Antonielli L."/>
            <person name="Sessitsch A."/>
            <person name="Brader G."/>
        </authorList>
    </citation>
    <scope>NUCLEOTIDE SEQUENCE [LARGE SCALE GENOMIC DNA]</scope>
    <source>
        <strain evidence="6">AR33</strain>
    </source>
</reference>
<keyword evidence="3" id="KW-0804">Transcription</keyword>
<keyword evidence="1" id="KW-0805">Transcription regulation</keyword>
<evidence type="ECO:0000256" key="1">
    <source>
        <dbReference type="ARBA" id="ARBA00023015"/>
    </source>
</evidence>
<accession>A0A191WHY9</accession>
<dbReference type="Pfam" id="PF00356">
    <property type="entry name" value="LacI"/>
    <property type="match status" value="1"/>
</dbReference>
<dbReference type="Pfam" id="PF13377">
    <property type="entry name" value="Peripla_BP_3"/>
    <property type="match status" value="1"/>
</dbReference>
<dbReference type="SMART" id="SM00354">
    <property type="entry name" value="HTH_LACI"/>
    <property type="match status" value="1"/>
</dbReference>
<gene>
    <name evidence="5" type="ORF">ATC03_14800</name>
</gene>
<keyword evidence="2" id="KW-0238">DNA-binding</keyword>
<dbReference type="Gene3D" id="3.40.50.2300">
    <property type="match status" value="2"/>
</dbReference>
<evidence type="ECO:0000256" key="3">
    <source>
        <dbReference type="ARBA" id="ARBA00023163"/>
    </source>
</evidence>
<dbReference type="CDD" id="cd01392">
    <property type="entry name" value="HTH_LacI"/>
    <property type="match status" value="1"/>
</dbReference>
<keyword evidence="6" id="KW-1185">Reference proteome</keyword>